<dbReference type="AlphaFoldDB" id="A0A8S9K0Z1"/>
<comment type="caution">
    <text evidence="1">The sequence shown here is derived from an EMBL/GenBank/DDBJ whole genome shotgun (WGS) entry which is preliminary data.</text>
</comment>
<gene>
    <name evidence="1" type="ORF">F2Q70_00038689</name>
</gene>
<protein>
    <submittedName>
        <fullName evidence="1">Uncharacterized protein</fullName>
    </submittedName>
</protein>
<reference evidence="1" key="1">
    <citation type="submission" date="2019-12" db="EMBL/GenBank/DDBJ databases">
        <title>Genome sequencing and annotation of Brassica cretica.</title>
        <authorList>
            <person name="Studholme D.J."/>
            <person name="Sarris P.F."/>
        </authorList>
    </citation>
    <scope>NUCLEOTIDE SEQUENCE</scope>
    <source>
        <strain evidence="1">PFS-102/07</strain>
        <tissue evidence="1">Leaf</tissue>
    </source>
</reference>
<name>A0A8S9K0Z1_BRACR</name>
<proteinExistence type="predicted"/>
<organism evidence="1">
    <name type="scientific">Brassica cretica</name>
    <name type="common">Mustard</name>
    <dbReference type="NCBI Taxonomy" id="69181"/>
    <lineage>
        <taxon>Eukaryota</taxon>
        <taxon>Viridiplantae</taxon>
        <taxon>Streptophyta</taxon>
        <taxon>Embryophyta</taxon>
        <taxon>Tracheophyta</taxon>
        <taxon>Spermatophyta</taxon>
        <taxon>Magnoliopsida</taxon>
        <taxon>eudicotyledons</taxon>
        <taxon>Gunneridae</taxon>
        <taxon>Pentapetalae</taxon>
        <taxon>rosids</taxon>
        <taxon>malvids</taxon>
        <taxon>Brassicales</taxon>
        <taxon>Brassicaceae</taxon>
        <taxon>Brassiceae</taxon>
        <taxon>Brassica</taxon>
    </lineage>
</organism>
<sequence>MIFRRVIVKSLKDNNNECRGHSVWMGKGSRSRRRHMTEAGSSTKAGQRVVRQVHQIVMQYLLFRCSKGCVMIIHEEADGWGENGDVLVQIMHISWGRKTWCGAHLVGEKGTFGVKFPDVRPEVIDDVVAEGDIVLSDEDHVESRC</sequence>
<accession>A0A8S9K0Z1</accession>
<dbReference type="EMBL" id="QGKY02000190">
    <property type="protein sequence ID" value="KAF2588074.1"/>
    <property type="molecule type" value="Genomic_DNA"/>
</dbReference>
<evidence type="ECO:0000313" key="1">
    <source>
        <dbReference type="EMBL" id="KAF2588074.1"/>
    </source>
</evidence>